<evidence type="ECO:0000313" key="1">
    <source>
        <dbReference type="EMBL" id="RMC14785.1"/>
    </source>
</evidence>
<accession>A0A3M0KNU6</accession>
<sequence>MSKQMPPPRQHPTLKALLLQGPHSKCSSQVLPDKSWTEDPIQDSPQALCYDCRTDRPSAKLETLNFLLQKLDQVTQMEMK</sequence>
<protein>
    <submittedName>
        <fullName evidence="1">Uncharacterized protein</fullName>
    </submittedName>
</protein>
<dbReference type="EMBL" id="QRBI01000104">
    <property type="protein sequence ID" value="RMC14785.1"/>
    <property type="molecule type" value="Genomic_DNA"/>
</dbReference>
<organism evidence="1 2">
    <name type="scientific">Hirundo rustica rustica</name>
    <dbReference type="NCBI Taxonomy" id="333673"/>
    <lineage>
        <taxon>Eukaryota</taxon>
        <taxon>Metazoa</taxon>
        <taxon>Chordata</taxon>
        <taxon>Craniata</taxon>
        <taxon>Vertebrata</taxon>
        <taxon>Euteleostomi</taxon>
        <taxon>Archelosauria</taxon>
        <taxon>Archosauria</taxon>
        <taxon>Dinosauria</taxon>
        <taxon>Saurischia</taxon>
        <taxon>Theropoda</taxon>
        <taxon>Coelurosauria</taxon>
        <taxon>Aves</taxon>
        <taxon>Neognathae</taxon>
        <taxon>Neoaves</taxon>
        <taxon>Telluraves</taxon>
        <taxon>Australaves</taxon>
        <taxon>Passeriformes</taxon>
        <taxon>Sylvioidea</taxon>
        <taxon>Hirundinidae</taxon>
        <taxon>Hirundo</taxon>
    </lineage>
</organism>
<name>A0A3M0KNU6_HIRRU</name>
<keyword evidence="2" id="KW-1185">Reference proteome</keyword>
<evidence type="ECO:0000313" key="2">
    <source>
        <dbReference type="Proteomes" id="UP000269221"/>
    </source>
</evidence>
<proteinExistence type="predicted"/>
<gene>
    <name evidence="1" type="ORF">DUI87_06961</name>
</gene>
<dbReference type="Proteomes" id="UP000269221">
    <property type="component" value="Unassembled WGS sequence"/>
</dbReference>
<dbReference type="AlphaFoldDB" id="A0A3M0KNU6"/>
<comment type="caution">
    <text evidence="1">The sequence shown here is derived from an EMBL/GenBank/DDBJ whole genome shotgun (WGS) entry which is preliminary data.</text>
</comment>
<reference evidence="1 2" key="1">
    <citation type="submission" date="2018-07" db="EMBL/GenBank/DDBJ databases">
        <title>A high quality draft genome assembly of the barn swallow (H. rustica rustica).</title>
        <authorList>
            <person name="Formenti G."/>
            <person name="Chiara M."/>
            <person name="Poveda L."/>
            <person name="Francoijs K.-J."/>
            <person name="Bonisoli-Alquati A."/>
            <person name="Canova L."/>
            <person name="Gianfranceschi L."/>
            <person name="Horner D.S."/>
            <person name="Saino N."/>
        </authorList>
    </citation>
    <scope>NUCLEOTIDE SEQUENCE [LARGE SCALE GENOMIC DNA]</scope>
    <source>
        <strain evidence="1">Chelidonia</strain>
        <tissue evidence="1">Blood</tissue>
    </source>
</reference>